<reference evidence="3" key="1">
    <citation type="journal article" date="2019" name="Int. J. Syst. Evol. Microbiol.">
        <title>The Global Catalogue of Microorganisms (GCM) 10K type strain sequencing project: providing services to taxonomists for standard genome sequencing and annotation.</title>
        <authorList>
            <consortium name="The Broad Institute Genomics Platform"/>
            <consortium name="The Broad Institute Genome Sequencing Center for Infectious Disease"/>
            <person name="Wu L."/>
            <person name="Ma J."/>
        </authorList>
    </citation>
    <scope>NUCLEOTIDE SEQUENCE [LARGE SCALE GENOMIC DNA]</scope>
    <source>
        <strain evidence="3">JCM 19134</strain>
    </source>
</reference>
<name>A0AAV3U474_9ALTE</name>
<organism evidence="2 3">
    <name type="scientific">Halioxenophilus aromaticivorans</name>
    <dbReference type="NCBI Taxonomy" id="1306992"/>
    <lineage>
        <taxon>Bacteria</taxon>
        <taxon>Pseudomonadati</taxon>
        <taxon>Pseudomonadota</taxon>
        <taxon>Gammaproteobacteria</taxon>
        <taxon>Alteromonadales</taxon>
        <taxon>Alteromonadaceae</taxon>
        <taxon>Halioxenophilus</taxon>
    </lineage>
</organism>
<feature type="compositionally biased region" description="Polar residues" evidence="1">
    <location>
        <begin position="97"/>
        <end position="110"/>
    </location>
</feature>
<comment type="caution">
    <text evidence="2">The sequence shown here is derived from an EMBL/GenBank/DDBJ whole genome shotgun (WGS) entry which is preliminary data.</text>
</comment>
<dbReference type="RefSeq" id="WP_345423161.1">
    <property type="nucleotide sequence ID" value="NZ_AP031496.1"/>
</dbReference>
<dbReference type="Proteomes" id="UP001409585">
    <property type="component" value="Unassembled WGS sequence"/>
</dbReference>
<accession>A0AAV3U474</accession>
<evidence type="ECO:0000313" key="2">
    <source>
        <dbReference type="EMBL" id="GAA4946471.1"/>
    </source>
</evidence>
<protein>
    <submittedName>
        <fullName evidence="2">Uncharacterized protein</fullName>
    </submittedName>
</protein>
<evidence type="ECO:0000256" key="1">
    <source>
        <dbReference type="SAM" id="MobiDB-lite"/>
    </source>
</evidence>
<proteinExistence type="predicted"/>
<sequence>MTHRLKIVLAATAVLFVSFALRMELLSVLSFVVIYFAMGSTPEEEEAEKRANRAADIAHKHAETYQVELAKALARKEAELMGLRPEDEHLRYAKPQYKNTKPASNDRSIH</sequence>
<dbReference type="AlphaFoldDB" id="A0AAV3U474"/>
<evidence type="ECO:0000313" key="3">
    <source>
        <dbReference type="Proteomes" id="UP001409585"/>
    </source>
</evidence>
<dbReference type="EMBL" id="BAABLX010000025">
    <property type="protein sequence ID" value="GAA4946471.1"/>
    <property type="molecule type" value="Genomic_DNA"/>
</dbReference>
<keyword evidence="3" id="KW-1185">Reference proteome</keyword>
<feature type="region of interest" description="Disordered" evidence="1">
    <location>
        <begin position="90"/>
        <end position="110"/>
    </location>
</feature>
<gene>
    <name evidence="2" type="ORF">GCM10025791_27330</name>
</gene>